<organism evidence="1">
    <name type="scientific">marine sediment metagenome</name>
    <dbReference type="NCBI Taxonomy" id="412755"/>
    <lineage>
        <taxon>unclassified sequences</taxon>
        <taxon>metagenomes</taxon>
        <taxon>ecological metagenomes</taxon>
    </lineage>
</organism>
<evidence type="ECO:0000313" key="1">
    <source>
        <dbReference type="EMBL" id="GAI58447.1"/>
    </source>
</evidence>
<gene>
    <name evidence="1" type="ORF">S06H3_53815</name>
</gene>
<dbReference type="AlphaFoldDB" id="X1PQD4"/>
<accession>X1PQD4</accession>
<comment type="caution">
    <text evidence="1">The sequence shown here is derived from an EMBL/GenBank/DDBJ whole genome shotgun (WGS) entry which is preliminary data.</text>
</comment>
<reference evidence="1" key="1">
    <citation type="journal article" date="2014" name="Front. Microbiol.">
        <title>High frequency of phylogenetically diverse reductive dehalogenase-homologous genes in deep subseafloor sedimentary metagenomes.</title>
        <authorList>
            <person name="Kawai M."/>
            <person name="Futagami T."/>
            <person name="Toyoda A."/>
            <person name="Takaki Y."/>
            <person name="Nishi S."/>
            <person name="Hori S."/>
            <person name="Arai W."/>
            <person name="Tsubouchi T."/>
            <person name="Morono Y."/>
            <person name="Uchiyama I."/>
            <person name="Ito T."/>
            <person name="Fujiyama A."/>
            <person name="Inagaki F."/>
            <person name="Takami H."/>
        </authorList>
    </citation>
    <scope>NUCLEOTIDE SEQUENCE</scope>
    <source>
        <strain evidence="1">Expedition CK06-06</strain>
    </source>
</reference>
<sequence>MSDWLKFLSIELQDITSDKFLEPGADNMKGDREVGEMDDDLKRLWTLWQFYQKVAAKCTFDIKYEPGANIKELSVKKTEFQAKAEVLRDIFWIAVKDKFGLWYAPSIGVRKGFIVVEMEEHEGPDSFFRRLFGKEL</sequence>
<proteinExistence type="predicted"/>
<dbReference type="EMBL" id="BARV01034350">
    <property type="protein sequence ID" value="GAI58447.1"/>
    <property type="molecule type" value="Genomic_DNA"/>
</dbReference>
<protein>
    <submittedName>
        <fullName evidence="1">Uncharacterized protein</fullName>
    </submittedName>
</protein>
<name>X1PQD4_9ZZZZ</name>